<dbReference type="AlphaFoldDB" id="A0A915D978"/>
<sequence>MELLGVRIGATAIAFVKDQLDIPIECTTLWTDSECVLHWLSSTAKLKCFERNQLSAIRSHKELIIRGASARALQEHLLWWNGPSFLQDCNQDNWPSNKLTFGEDSLAEYEEEEAPVFQLSMATLKKKPIEMTIDHTRFSKWQKLVNTTAYCLKFLRKTLQKQREKIKNPVLQILARYLQCV</sequence>
<evidence type="ECO:0000313" key="1">
    <source>
        <dbReference type="Proteomes" id="UP000887574"/>
    </source>
</evidence>
<proteinExistence type="predicted"/>
<evidence type="ECO:0000313" key="2">
    <source>
        <dbReference type="WBParaSite" id="jg16770"/>
    </source>
</evidence>
<protein>
    <submittedName>
        <fullName evidence="2">Uncharacterized protein</fullName>
    </submittedName>
</protein>
<name>A0A915D978_9BILA</name>
<dbReference type="WBParaSite" id="jg16770">
    <property type="protein sequence ID" value="jg16770"/>
    <property type="gene ID" value="jg16770"/>
</dbReference>
<accession>A0A915D978</accession>
<organism evidence="1 2">
    <name type="scientific">Ditylenchus dipsaci</name>
    <dbReference type="NCBI Taxonomy" id="166011"/>
    <lineage>
        <taxon>Eukaryota</taxon>
        <taxon>Metazoa</taxon>
        <taxon>Ecdysozoa</taxon>
        <taxon>Nematoda</taxon>
        <taxon>Chromadorea</taxon>
        <taxon>Rhabditida</taxon>
        <taxon>Tylenchina</taxon>
        <taxon>Tylenchomorpha</taxon>
        <taxon>Sphaerularioidea</taxon>
        <taxon>Anguinidae</taxon>
        <taxon>Anguininae</taxon>
        <taxon>Ditylenchus</taxon>
    </lineage>
</organism>
<dbReference type="Proteomes" id="UP000887574">
    <property type="component" value="Unplaced"/>
</dbReference>
<keyword evidence="1" id="KW-1185">Reference proteome</keyword>
<dbReference type="PANTHER" id="PTHR22955:SF66">
    <property type="entry name" value="INTEGRASE CATALYTIC DOMAIN-CONTAINING PROTEIN"/>
    <property type="match status" value="1"/>
</dbReference>
<reference evidence="2" key="1">
    <citation type="submission" date="2022-11" db="UniProtKB">
        <authorList>
            <consortium name="WormBaseParasite"/>
        </authorList>
    </citation>
    <scope>IDENTIFICATION</scope>
</reference>
<dbReference type="PANTHER" id="PTHR22955">
    <property type="entry name" value="RETROTRANSPOSON"/>
    <property type="match status" value="1"/>
</dbReference>